<dbReference type="KEGG" id="fgg:FSB75_07110"/>
<dbReference type="Pfam" id="PF05336">
    <property type="entry name" value="rhaM"/>
    <property type="match status" value="1"/>
</dbReference>
<keyword evidence="4" id="KW-1185">Reference proteome</keyword>
<organism evidence="3 4">
    <name type="scientific">Flavisolibacter ginsenosidimutans</name>
    <dbReference type="NCBI Taxonomy" id="661481"/>
    <lineage>
        <taxon>Bacteria</taxon>
        <taxon>Pseudomonadati</taxon>
        <taxon>Bacteroidota</taxon>
        <taxon>Chitinophagia</taxon>
        <taxon>Chitinophagales</taxon>
        <taxon>Chitinophagaceae</taxon>
        <taxon>Flavisolibacter</taxon>
    </lineage>
</organism>
<dbReference type="PANTHER" id="PTHR36453:SF1">
    <property type="entry name" value="RIGHT HANDED BETA HELIX DOMAIN-CONTAINING PROTEIN"/>
    <property type="match status" value="1"/>
</dbReference>
<feature type="signal peptide" evidence="1">
    <location>
        <begin position="1"/>
        <end position="19"/>
    </location>
</feature>
<protein>
    <submittedName>
        <fullName evidence="3">L-rhamnose mutarotase</fullName>
        <ecNumber evidence="3">5.1.3.32</ecNumber>
    </submittedName>
</protein>
<dbReference type="PANTHER" id="PTHR36453">
    <property type="entry name" value="SECRETED PROTEIN-RELATED"/>
    <property type="match status" value="1"/>
</dbReference>
<dbReference type="InterPro" id="IPR011050">
    <property type="entry name" value="Pectin_lyase_fold/virulence"/>
</dbReference>
<name>A0A5B8UGZ0_9BACT</name>
<dbReference type="InterPro" id="IPR011008">
    <property type="entry name" value="Dimeric_a/b-barrel"/>
</dbReference>
<dbReference type="Gene3D" id="3.30.70.100">
    <property type="match status" value="1"/>
</dbReference>
<dbReference type="InterPro" id="IPR048482">
    <property type="entry name" value="GH141_ins"/>
</dbReference>
<dbReference type="RefSeq" id="WP_146784820.1">
    <property type="nucleotide sequence ID" value="NZ_BAABIO010000002.1"/>
</dbReference>
<proteinExistence type="predicted"/>
<dbReference type="EMBL" id="CP042433">
    <property type="protein sequence ID" value="QEC55672.1"/>
    <property type="molecule type" value="Genomic_DNA"/>
</dbReference>
<dbReference type="Gene3D" id="2.160.20.10">
    <property type="entry name" value="Single-stranded right-handed beta-helix, Pectin lyase-like"/>
    <property type="match status" value="2"/>
</dbReference>
<dbReference type="SUPFAM" id="SSF51126">
    <property type="entry name" value="Pectin lyase-like"/>
    <property type="match status" value="1"/>
</dbReference>
<dbReference type="OrthoDB" id="9808066at2"/>
<dbReference type="PROSITE" id="PS51257">
    <property type="entry name" value="PROKAR_LIPOPROTEIN"/>
    <property type="match status" value="1"/>
</dbReference>
<evidence type="ECO:0000259" key="2">
    <source>
        <dbReference type="Pfam" id="PF21231"/>
    </source>
</evidence>
<dbReference type="SUPFAM" id="SSF54909">
    <property type="entry name" value="Dimeric alpha+beta barrel"/>
    <property type="match status" value="1"/>
</dbReference>
<reference evidence="3 4" key="1">
    <citation type="journal article" date="2015" name="Int. J. Syst. Evol. Microbiol.">
        <title>Flavisolibacter ginsenosidimutans sp. nov., with ginsenoside-converting activity isolated from soil used for cultivating ginseng.</title>
        <authorList>
            <person name="Zhao Y."/>
            <person name="Liu Q."/>
            <person name="Kang M.S."/>
            <person name="Jin F."/>
            <person name="Yu H."/>
            <person name="Im W.T."/>
        </authorList>
    </citation>
    <scope>NUCLEOTIDE SEQUENCE [LARGE SCALE GENOMIC DNA]</scope>
    <source>
        <strain evidence="3 4">Gsoil 636</strain>
    </source>
</reference>
<dbReference type="EC" id="5.1.3.32" evidence="3"/>
<dbReference type="InterPro" id="IPR008000">
    <property type="entry name" value="Rham/fucose_mutarotase"/>
</dbReference>
<dbReference type="Proteomes" id="UP000321204">
    <property type="component" value="Chromosome"/>
</dbReference>
<evidence type="ECO:0000313" key="4">
    <source>
        <dbReference type="Proteomes" id="UP000321204"/>
    </source>
</evidence>
<dbReference type="GO" id="GO:0062192">
    <property type="term" value="F:L-rhamnose mutarotase activity"/>
    <property type="evidence" value="ECO:0007669"/>
    <property type="project" value="UniProtKB-EC"/>
</dbReference>
<evidence type="ECO:0000313" key="3">
    <source>
        <dbReference type="EMBL" id="QEC55672.1"/>
    </source>
</evidence>
<feature type="chain" id="PRO_5022744367" evidence="1">
    <location>
        <begin position="20"/>
        <end position="833"/>
    </location>
</feature>
<feature type="domain" description="GH141-like insertion" evidence="2">
    <location>
        <begin position="130"/>
        <end position="281"/>
    </location>
</feature>
<keyword evidence="3" id="KW-0413">Isomerase</keyword>
<accession>A0A5B8UGZ0</accession>
<dbReference type="AlphaFoldDB" id="A0A5B8UGZ0"/>
<evidence type="ECO:0000256" key="1">
    <source>
        <dbReference type="SAM" id="SignalP"/>
    </source>
</evidence>
<sequence>MRQTIVVLFFLLLSCAASAQIYVAVNGTDTADGTKEKPLASVTMALRKAREMRRLNDAAIVNGIHIVVGDGVYRFTEPLFVRPEDAGTASSPTTIEAAPGAQPIFSGGIDVKGWKKLTTPVVGLSKKAQGKIWVTDAPTLGGDLLDFRQLYINNQKAVRAKAYNGDTMSRILSWNKKTESCWIPKPAVDVSKVEGMEMFIHQWWAIAILRIKSMEVKGDSALLHFYQPESHIQSEHPWPSPWISSETGNSAFNLVNALQFLDSPGEWYLDKKTRKLYYWPRSGENMTTTTVVAPVLETLVKVEGTAERPVSNFSVKGISFQHTTWMRPSQQGHVPLQAGLFMLDAYKLKVPGTPEKKTLENQAWLGRPSASVEVSFANGIAFENCTFTHLASTGLDFGKGIKNSSIIGNSFQDVGGNAILAGVFSDEATETHLAYNSADEREVTENISIENNLVNNVGTEDWGCVGIGAGYVRSTTISHNDLSELPYTGISLGWGWTKDKNVMQNNRVAANRIVRYAQHMYDVAAIYTLSAQPNTFITDNYADSIYKAPYAHLPHHWFYLYSDEGSSYITVKNNWTPSKKFLQNANGPGNVWENNGPMVNDSVKNISGLQPAYRSLLRNKIVFNTRQEITHELPVVFELIAPSGQTVDVGRVKQAFAEADVYSTQFYSWQNHLVLYDKVGDASQLKRKLEKSFPDLKVKLYEDAFYEFNRTHCGDTTTAREWDNILLTANLVNNAKLQKEYLDYHATQFQKWPEVSNGFCKANFQQLLVYKNGRQLMLVINIPKGESLDKLNPKTTENNPRVEEWNRRMAKYQEGIQGTKKGETWVFLQRINN</sequence>
<keyword evidence="1" id="KW-0732">Signal</keyword>
<gene>
    <name evidence="3" type="ORF">FSB75_07110</name>
</gene>
<dbReference type="InterPro" id="IPR012334">
    <property type="entry name" value="Pectin_lyas_fold"/>
</dbReference>
<dbReference type="Pfam" id="PF21231">
    <property type="entry name" value="GH141_M"/>
    <property type="match status" value="1"/>
</dbReference>